<evidence type="ECO:0000256" key="2">
    <source>
        <dbReference type="PROSITE-ProRule" id="PRU00285"/>
    </source>
</evidence>
<accession>A0AAW1NQ94</accession>
<evidence type="ECO:0000313" key="6">
    <source>
        <dbReference type="Proteomes" id="UP001465755"/>
    </source>
</evidence>
<evidence type="ECO:0000256" key="1">
    <source>
        <dbReference type="ARBA" id="ARBA00023016"/>
    </source>
</evidence>
<evidence type="ECO:0000313" key="5">
    <source>
        <dbReference type="EMBL" id="KAK9793476.1"/>
    </source>
</evidence>
<sequence>MALQLFSDELFAPFWADHYQHPRQQRGSNQRAFAEAARPTLIDISENSKAFKVSADLPGVNKDDIKLHVEGDVLSLAVEKTVEKQEDYADQEVAPGFKLHRNERAEIFMRRSLRLPESADLTKIRAQYQDGVLKLEILKHQGEVSRSRAISIE</sequence>
<dbReference type="SUPFAM" id="SSF49764">
    <property type="entry name" value="HSP20-like chaperones"/>
    <property type="match status" value="1"/>
</dbReference>
<evidence type="ECO:0000256" key="3">
    <source>
        <dbReference type="RuleBase" id="RU003616"/>
    </source>
</evidence>
<feature type="domain" description="SHSP" evidence="4">
    <location>
        <begin position="32"/>
        <end position="153"/>
    </location>
</feature>
<gene>
    <name evidence="5" type="ORF">WJX73_006737</name>
</gene>
<comment type="similarity">
    <text evidence="2 3">Belongs to the small heat shock protein (HSP20) family.</text>
</comment>
<dbReference type="PANTHER" id="PTHR11527">
    <property type="entry name" value="HEAT-SHOCK PROTEIN 20 FAMILY MEMBER"/>
    <property type="match status" value="1"/>
</dbReference>
<protein>
    <recommendedName>
        <fullName evidence="4">SHSP domain-containing protein</fullName>
    </recommendedName>
</protein>
<organism evidence="5 6">
    <name type="scientific">Symbiochloris irregularis</name>
    <dbReference type="NCBI Taxonomy" id="706552"/>
    <lineage>
        <taxon>Eukaryota</taxon>
        <taxon>Viridiplantae</taxon>
        <taxon>Chlorophyta</taxon>
        <taxon>core chlorophytes</taxon>
        <taxon>Trebouxiophyceae</taxon>
        <taxon>Trebouxiales</taxon>
        <taxon>Trebouxiaceae</taxon>
        <taxon>Symbiochloris</taxon>
    </lineage>
</organism>
<reference evidence="5 6" key="1">
    <citation type="journal article" date="2024" name="Nat. Commun.">
        <title>Phylogenomics reveals the evolutionary origins of lichenization in chlorophyte algae.</title>
        <authorList>
            <person name="Puginier C."/>
            <person name="Libourel C."/>
            <person name="Otte J."/>
            <person name="Skaloud P."/>
            <person name="Haon M."/>
            <person name="Grisel S."/>
            <person name="Petersen M."/>
            <person name="Berrin J.G."/>
            <person name="Delaux P.M."/>
            <person name="Dal Grande F."/>
            <person name="Keller J."/>
        </authorList>
    </citation>
    <scope>NUCLEOTIDE SEQUENCE [LARGE SCALE GENOMIC DNA]</scope>
    <source>
        <strain evidence="5 6">SAG 2036</strain>
    </source>
</reference>
<proteinExistence type="inferred from homology"/>
<dbReference type="InterPro" id="IPR031107">
    <property type="entry name" value="Small_HSP"/>
</dbReference>
<dbReference type="EMBL" id="JALJOQ010000150">
    <property type="protein sequence ID" value="KAK9793476.1"/>
    <property type="molecule type" value="Genomic_DNA"/>
</dbReference>
<dbReference type="PROSITE" id="PS01031">
    <property type="entry name" value="SHSP"/>
    <property type="match status" value="1"/>
</dbReference>
<comment type="caution">
    <text evidence="5">The sequence shown here is derived from an EMBL/GenBank/DDBJ whole genome shotgun (WGS) entry which is preliminary data.</text>
</comment>
<evidence type="ECO:0000259" key="4">
    <source>
        <dbReference type="PROSITE" id="PS01031"/>
    </source>
</evidence>
<keyword evidence="6" id="KW-1185">Reference proteome</keyword>
<dbReference type="CDD" id="cd06464">
    <property type="entry name" value="ACD_sHsps-like"/>
    <property type="match status" value="1"/>
</dbReference>
<dbReference type="InterPro" id="IPR002068">
    <property type="entry name" value="A-crystallin/Hsp20_dom"/>
</dbReference>
<dbReference type="AlphaFoldDB" id="A0AAW1NQ94"/>
<name>A0AAW1NQ94_9CHLO</name>
<dbReference type="Proteomes" id="UP001465755">
    <property type="component" value="Unassembled WGS sequence"/>
</dbReference>
<dbReference type="Gene3D" id="2.60.40.790">
    <property type="match status" value="1"/>
</dbReference>
<dbReference type="Pfam" id="PF00011">
    <property type="entry name" value="HSP20"/>
    <property type="match status" value="1"/>
</dbReference>
<keyword evidence="1" id="KW-0346">Stress response</keyword>
<dbReference type="InterPro" id="IPR008978">
    <property type="entry name" value="HSP20-like_chaperone"/>
</dbReference>